<gene>
    <name evidence="3" type="primary">LOC113469432</name>
</gene>
<evidence type="ECO:0000313" key="3">
    <source>
        <dbReference type="RefSeq" id="XP_026682923.1"/>
    </source>
</evidence>
<dbReference type="PROSITE" id="PS50213">
    <property type="entry name" value="FAS1"/>
    <property type="match status" value="1"/>
</dbReference>
<feature type="domain" description="FAS1" evidence="1">
    <location>
        <begin position="1"/>
        <end position="150"/>
    </location>
</feature>
<name>A0A3Q0J7J4_DIACI</name>
<dbReference type="Proteomes" id="UP000079169">
    <property type="component" value="Unplaced"/>
</dbReference>
<sequence length="150" mass="16693">MEESSKESGLGIASILKDLIFERTANKGRQTSKVNKQRQDQTEHYPKHLHFPGIKTYTVFAPINKGLPESQMSDLLGDSLVAKKFILKHIVPGALYSAGMRYYQVKESMDVGQKLKVYKEAGRVKVNSAQVITRNIPATNGVVHAIEVPL</sequence>
<dbReference type="GeneID" id="113469432"/>
<keyword evidence="2" id="KW-1185">Reference proteome</keyword>
<dbReference type="PaxDb" id="121845-A0A3Q0J7J4"/>
<dbReference type="SUPFAM" id="SSF82153">
    <property type="entry name" value="FAS1 domain"/>
    <property type="match status" value="1"/>
</dbReference>
<evidence type="ECO:0000313" key="2">
    <source>
        <dbReference type="Proteomes" id="UP000079169"/>
    </source>
</evidence>
<dbReference type="Gene3D" id="2.30.180.10">
    <property type="entry name" value="FAS1 domain"/>
    <property type="match status" value="1"/>
</dbReference>
<organism evidence="2 3">
    <name type="scientific">Diaphorina citri</name>
    <name type="common">Asian citrus psyllid</name>
    <dbReference type="NCBI Taxonomy" id="121845"/>
    <lineage>
        <taxon>Eukaryota</taxon>
        <taxon>Metazoa</taxon>
        <taxon>Ecdysozoa</taxon>
        <taxon>Arthropoda</taxon>
        <taxon>Hexapoda</taxon>
        <taxon>Insecta</taxon>
        <taxon>Pterygota</taxon>
        <taxon>Neoptera</taxon>
        <taxon>Paraneoptera</taxon>
        <taxon>Hemiptera</taxon>
        <taxon>Sternorrhyncha</taxon>
        <taxon>Psylloidea</taxon>
        <taxon>Psyllidae</taxon>
        <taxon>Diaphorininae</taxon>
        <taxon>Diaphorina</taxon>
    </lineage>
</organism>
<reference evidence="3" key="1">
    <citation type="submission" date="2025-08" db="UniProtKB">
        <authorList>
            <consortium name="RefSeq"/>
        </authorList>
    </citation>
    <scope>IDENTIFICATION</scope>
</reference>
<proteinExistence type="predicted"/>
<dbReference type="RefSeq" id="XP_026682923.1">
    <property type="nucleotide sequence ID" value="XM_026827122.1"/>
</dbReference>
<accession>A0A3Q0J7J4</accession>
<dbReference type="InterPro" id="IPR000782">
    <property type="entry name" value="FAS1_domain"/>
</dbReference>
<dbReference type="Pfam" id="PF02469">
    <property type="entry name" value="Fasciclin"/>
    <property type="match status" value="1"/>
</dbReference>
<dbReference type="InterPro" id="IPR036378">
    <property type="entry name" value="FAS1_dom_sf"/>
</dbReference>
<dbReference type="STRING" id="121845.A0A3Q0J7J4"/>
<dbReference type="KEGG" id="dci:113469432"/>
<dbReference type="AlphaFoldDB" id="A0A3Q0J7J4"/>
<dbReference type="SMART" id="SM00554">
    <property type="entry name" value="FAS1"/>
    <property type="match status" value="1"/>
</dbReference>
<evidence type="ECO:0000259" key="1">
    <source>
        <dbReference type="PROSITE" id="PS50213"/>
    </source>
</evidence>
<protein>
    <submittedName>
        <fullName evidence="3">Uncharacterized protein LOC113469432</fullName>
    </submittedName>
</protein>